<name>I3XFT2_SINF2</name>
<keyword evidence="1" id="KW-0614">Plasmid</keyword>
<evidence type="ECO:0000313" key="1">
    <source>
        <dbReference type="EMBL" id="AFL54738.1"/>
    </source>
</evidence>
<accession>I3XFT2</accession>
<gene>
    <name evidence="1" type="ORF">USDA257_p00190</name>
</gene>
<reference evidence="1" key="1">
    <citation type="journal article" date="2012" name="J. Bacteriol.">
        <title>Complete genome sequence of the broad-host-range strain Sinorhizobium fredii USDA257.</title>
        <authorList>
            <person name="Schuldes J."/>
            <person name="Rodriguez Orbegoso M."/>
            <person name="Schmeisser C."/>
            <person name="Krishnan H.B."/>
            <person name="Daniel R."/>
            <person name="Streit W.R."/>
        </authorList>
    </citation>
    <scope>NUCLEOTIDE SEQUENCE [LARGE SCALE GENOMIC DNA]</scope>
    <source>
        <strain evidence="1">USDA 257</strain>
        <plasmid evidence="1">pUSDA257</plasmid>
    </source>
</reference>
<dbReference type="PATRIC" id="fig|1185652.3.peg.6474"/>
<sequence length="44" mass="4765">MYLALIEPGTYLDFIKAVPFSNAEGVVERGVLNDDGRISGRAPL</sequence>
<geneLocation type="plasmid" evidence="2">
    <name>pUSDA257 fragment 1</name>
</geneLocation>
<proteinExistence type="predicted"/>
<dbReference type="HOGENOM" id="CLU_3221156_0_0_5"/>
<organism evidence="1">
    <name type="scientific">Sinorhizobium fredii (strain USDA 257)</name>
    <dbReference type="NCBI Taxonomy" id="1185652"/>
    <lineage>
        <taxon>Bacteria</taxon>
        <taxon>Pseudomonadati</taxon>
        <taxon>Pseudomonadota</taxon>
        <taxon>Alphaproteobacteria</taxon>
        <taxon>Hyphomicrobiales</taxon>
        <taxon>Rhizobiaceae</taxon>
        <taxon>Sinorhizobium/Ensifer group</taxon>
        <taxon>Sinorhizobium</taxon>
    </lineage>
</organism>
<dbReference type="AlphaFoldDB" id="I3XFT2"/>
<evidence type="ECO:0000313" key="2">
    <source>
        <dbReference type="Proteomes" id="UP000006180"/>
    </source>
</evidence>
<dbReference type="EMBL" id="CP003564">
    <property type="protein sequence ID" value="AFL54738.1"/>
    <property type="molecule type" value="Genomic_DNA"/>
</dbReference>
<protein>
    <submittedName>
        <fullName evidence="1">Uncharacterized protein</fullName>
    </submittedName>
</protein>